<protein>
    <submittedName>
        <fullName evidence="2">Uncharacterized protein DUF4184</fullName>
    </submittedName>
</protein>
<evidence type="ECO:0000313" key="3">
    <source>
        <dbReference type="Proteomes" id="UP000245678"/>
    </source>
</evidence>
<dbReference type="InterPro" id="IPR025238">
    <property type="entry name" value="DUF4184"/>
</dbReference>
<dbReference type="EMBL" id="QGHA01000003">
    <property type="protein sequence ID" value="PWK78273.1"/>
    <property type="molecule type" value="Genomic_DNA"/>
</dbReference>
<reference evidence="2 3" key="1">
    <citation type="submission" date="2018-05" db="EMBL/GenBank/DDBJ databases">
        <title>Genomic Encyclopedia of Archaeal and Bacterial Type Strains, Phase II (KMG-II): from individual species to whole genera.</title>
        <authorList>
            <person name="Goeker M."/>
        </authorList>
    </citation>
    <scope>NUCLEOTIDE SEQUENCE [LARGE SCALE GENOMIC DNA]</scope>
    <source>
        <strain evidence="2 3">DSM 19975</strain>
    </source>
</reference>
<feature type="transmembrane region" description="Helical" evidence="1">
    <location>
        <begin position="154"/>
        <end position="172"/>
    </location>
</feature>
<dbReference type="RefSeq" id="WP_109607835.1">
    <property type="nucleotide sequence ID" value="NZ_QGHA01000003.1"/>
</dbReference>
<organism evidence="2 3">
    <name type="scientific">Mucilaginibacter oryzae</name>
    <dbReference type="NCBI Taxonomy" id="468058"/>
    <lineage>
        <taxon>Bacteria</taxon>
        <taxon>Pseudomonadati</taxon>
        <taxon>Bacteroidota</taxon>
        <taxon>Sphingobacteriia</taxon>
        <taxon>Sphingobacteriales</taxon>
        <taxon>Sphingobacteriaceae</taxon>
        <taxon>Mucilaginibacter</taxon>
    </lineage>
</organism>
<evidence type="ECO:0000256" key="1">
    <source>
        <dbReference type="SAM" id="Phobius"/>
    </source>
</evidence>
<keyword evidence="1" id="KW-1133">Transmembrane helix</keyword>
<dbReference type="Pfam" id="PF13803">
    <property type="entry name" value="DUF4184"/>
    <property type="match status" value="1"/>
</dbReference>
<keyword evidence="1" id="KW-0472">Membrane</keyword>
<feature type="transmembrane region" description="Helical" evidence="1">
    <location>
        <begin position="106"/>
        <end position="123"/>
    </location>
</feature>
<keyword evidence="1" id="KW-0812">Transmembrane</keyword>
<dbReference type="Proteomes" id="UP000245678">
    <property type="component" value="Unassembled WGS sequence"/>
</dbReference>
<name>A0A316HDG7_9SPHI</name>
<proteinExistence type="predicted"/>
<feature type="transmembrane region" description="Helical" evidence="1">
    <location>
        <begin position="184"/>
        <end position="205"/>
    </location>
</feature>
<evidence type="ECO:0000313" key="2">
    <source>
        <dbReference type="EMBL" id="PWK78273.1"/>
    </source>
</evidence>
<gene>
    <name evidence="2" type="ORF">LX99_02113</name>
</gene>
<accession>A0A316HDG7</accession>
<feature type="transmembrane region" description="Helical" evidence="1">
    <location>
        <begin position="52"/>
        <end position="74"/>
    </location>
</feature>
<keyword evidence="3" id="KW-1185">Reference proteome</keyword>
<feature type="transmembrane region" description="Helical" evidence="1">
    <location>
        <begin position="211"/>
        <end position="234"/>
    </location>
</feature>
<sequence>MPFTFAHPAIILPLTKRDKRGLSLTGLITGAIAPDFEYFIRMRIYSIYSHTVSGLFWFDVPMGTLIAFLFHNLVRNSLYDNLPSIISARLYPYKSFNWNTYFKKHWPVVLLSILIGACSHLFLDDFTHAQGYFVKIEPGFFTRHIVGSIPLFKILQHTFTSLSALYIVYYIQKMPKTDADNKPTLLYWACIALLSVIILTVRFWIIPDYRGIANVIVSGISAFMVGLIVTPMVVQRS</sequence>
<feature type="transmembrane region" description="Helical" evidence="1">
    <location>
        <begin position="21"/>
        <end position="40"/>
    </location>
</feature>
<dbReference type="AlphaFoldDB" id="A0A316HDG7"/>
<comment type="caution">
    <text evidence="2">The sequence shown here is derived from an EMBL/GenBank/DDBJ whole genome shotgun (WGS) entry which is preliminary data.</text>
</comment>